<evidence type="ECO:0000256" key="6">
    <source>
        <dbReference type="ARBA" id="ARBA00022989"/>
    </source>
</evidence>
<proteinExistence type="inferred from homology"/>
<evidence type="ECO:0000256" key="8">
    <source>
        <dbReference type="RuleBase" id="RU361233"/>
    </source>
</evidence>
<dbReference type="PANTHER" id="PTHR36488">
    <property type="entry name" value="CASP-LIKE PROTEIN 1U1"/>
    <property type="match status" value="1"/>
</dbReference>
<keyword evidence="6 8" id="KW-1133">Transmembrane helix</keyword>
<dbReference type="GO" id="GO:0005886">
    <property type="term" value="C:plasma membrane"/>
    <property type="evidence" value="ECO:0007669"/>
    <property type="project" value="UniProtKB-SubCell"/>
</dbReference>
<feature type="domain" description="Casparian strip membrane protein" evidence="9">
    <location>
        <begin position="19"/>
        <end position="154"/>
    </location>
</feature>
<feature type="transmembrane region" description="Helical" evidence="8">
    <location>
        <begin position="23"/>
        <end position="44"/>
    </location>
</feature>
<evidence type="ECO:0000256" key="3">
    <source>
        <dbReference type="ARBA" id="ARBA00011489"/>
    </source>
</evidence>
<evidence type="ECO:0000256" key="1">
    <source>
        <dbReference type="ARBA" id="ARBA00004651"/>
    </source>
</evidence>
<evidence type="ECO:0000256" key="7">
    <source>
        <dbReference type="ARBA" id="ARBA00023136"/>
    </source>
</evidence>
<reference evidence="11" key="1">
    <citation type="journal article" date="2018" name="Gigascience">
        <title>Genome assembly of the Pink Ipe (Handroanthus impetiginosus, Bignoniaceae), a highly valued, ecologically keystone Neotropical timber forest tree.</title>
        <authorList>
            <person name="Silva-Junior O.B."/>
            <person name="Grattapaglia D."/>
            <person name="Novaes E."/>
            <person name="Collevatti R.G."/>
        </authorList>
    </citation>
    <scope>NUCLEOTIDE SEQUENCE [LARGE SCALE GENOMIC DNA]</scope>
    <source>
        <strain evidence="11">cv. UFG-1</strain>
    </source>
</reference>
<dbReference type="Pfam" id="PF04535">
    <property type="entry name" value="CASP_dom"/>
    <property type="match status" value="1"/>
</dbReference>
<evidence type="ECO:0000256" key="2">
    <source>
        <dbReference type="ARBA" id="ARBA00007651"/>
    </source>
</evidence>
<evidence type="ECO:0000259" key="9">
    <source>
        <dbReference type="Pfam" id="PF04535"/>
    </source>
</evidence>
<comment type="subunit">
    <text evidence="3 8">Homodimer and heterodimers.</text>
</comment>
<dbReference type="PANTHER" id="PTHR36488:SF8">
    <property type="entry name" value="CASP-LIKE PROTEIN 1U1"/>
    <property type="match status" value="1"/>
</dbReference>
<evidence type="ECO:0000256" key="5">
    <source>
        <dbReference type="ARBA" id="ARBA00022692"/>
    </source>
</evidence>
<dbReference type="Proteomes" id="UP000231279">
    <property type="component" value="Unassembled WGS sequence"/>
</dbReference>
<dbReference type="NCBIfam" id="TIGR01569">
    <property type="entry name" value="A_tha_TIGR01569"/>
    <property type="match status" value="1"/>
</dbReference>
<feature type="transmembrane region" description="Helical" evidence="8">
    <location>
        <begin position="64"/>
        <end position="84"/>
    </location>
</feature>
<comment type="subcellular location">
    <subcellularLocation>
        <location evidence="1 8">Cell membrane</location>
        <topology evidence="1 8">Multi-pass membrane protein</topology>
    </subcellularLocation>
</comment>
<keyword evidence="4 8" id="KW-1003">Cell membrane</keyword>
<organism evidence="10 11">
    <name type="scientific">Handroanthus impetiginosus</name>
    <dbReference type="NCBI Taxonomy" id="429701"/>
    <lineage>
        <taxon>Eukaryota</taxon>
        <taxon>Viridiplantae</taxon>
        <taxon>Streptophyta</taxon>
        <taxon>Embryophyta</taxon>
        <taxon>Tracheophyta</taxon>
        <taxon>Spermatophyta</taxon>
        <taxon>Magnoliopsida</taxon>
        <taxon>eudicotyledons</taxon>
        <taxon>Gunneridae</taxon>
        <taxon>Pentapetalae</taxon>
        <taxon>asterids</taxon>
        <taxon>lamiids</taxon>
        <taxon>Lamiales</taxon>
        <taxon>Bignoniaceae</taxon>
        <taxon>Crescentiina</taxon>
        <taxon>Tabebuia alliance</taxon>
        <taxon>Handroanthus</taxon>
    </lineage>
</organism>
<name>A0A2G9HP79_9LAMI</name>
<gene>
    <name evidence="10" type="ORF">CDL12_07991</name>
</gene>
<dbReference type="AlphaFoldDB" id="A0A2G9HP79"/>
<feature type="transmembrane region" description="Helical" evidence="8">
    <location>
        <begin position="96"/>
        <end position="118"/>
    </location>
</feature>
<dbReference type="EMBL" id="NKXS01001293">
    <property type="protein sequence ID" value="PIN19331.1"/>
    <property type="molecule type" value="Genomic_DNA"/>
</dbReference>
<dbReference type="InterPro" id="IPR006702">
    <property type="entry name" value="CASP_dom"/>
</dbReference>
<sequence length="175" mass="19243">MIHLKTTESYIASMSLSKRIPMFLLRLLALGAAISATIIMLTSHDSAQVFGMKFEAKYTNSPTFKYFVLMNAIASVYTLILLFLPSKSSFGHLILVLDLIMVLLLDSSISACLALGQVGKNGNIHAGWLPICDQVPKFCDHVRGALIAGFIATIAYFIILLYSLHNVMNLFALKN</sequence>
<evidence type="ECO:0000313" key="10">
    <source>
        <dbReference type="EMBL" id="PIN19331.1"/>
    </source>
</evidence>
<protein>
    <recommendedName>
        <fullName evidence="8">CASP-like protein</fullName>
    </recommendedName>
</protein>
<keyword evidence="7 8" id="KW-0472">Membrane</keyword>
<dbReference type="InterPro" id="IPR006459">
    <property type="entry name" value="CASP/CASPL"/>
</dbReference>
<comment type="similarity">
    <text evidence="2 8">Belongs to the Casparian strip membrane proteins (CASP) family.</text>
</comment>
<feature type="transmembrane region" description="Helical" evidence="8">
    <location>
        <begin position="145"/>
        <end position="164"/>
    </location>
</feature>
<keyword evidence="5 8" id="KW-0812">Transmembrane</keyword>
<comment type="caution">
    <text evidence="10">The sequence shown here is derived from an EMBL/GenBank/DDBJ whole genome shotgun (WGS) entry which is preliminary data.</text>
</comment>
<keyword evidence="11" id="KW-1185">Reference proteome</keyword>
<dbReference type="OrthoDB" id="1906221at2759"/>
<evidence type="ECO:0000313" key="11">
    <source>
        <dbReference type="Proteomes" id="UP000231279"/>
    </source>
</evidence>
<evidence type="ECO:0000256" key="4">
    <source>
        <dbReference type="ARBA" id="ARBA00022475"/>
    </source>
</evidence>
<dbReference type="InterPro" id="IPR044173">
    <property type="entry name" value="CASPL"/>
</dbReference>
<accession>A0A2G9HP79</accession>
<dbReference type="STRING" id="429701.A0A2G9HP79"/>